<comment type="similarity">
    <text evidence="4">Belongs to the prokaryotic molybdopterin-containing oxidoreductase family.</text>
</comment>
<dbReference type="SMART" id="SM00926">
    <property type="entry name" value="Molybdop_Fe4S4"/>
    <property type="match status" value="1"/>
</dbReference>
<keyword evidence="11" id="KW-0408">Iron</keyword>
<comment type="cofactor">
    <cofactor evidence="2">
        <name>[4Fe-4S] cluster</name>
        <dbReference type="ChEBI" id="CHEBI:49883"/>
    </cofactor>
</comment>
<dbReference type="SUPFAM" id="SSF50692">
    <property type="entry name" value="ADC-like"/>
    <property type="match status" value="1"/>
</dbReference>
<sequence>MENDRSAGPRTSRAAHDWPLAARRLLTRREVSADGRAVFGEGDPRWEGFYRDRWSHDKVVRSTHGVNCTGSCSWMVYVKDGIITWEHQATDYPSIGTDCPEYEPRGCPRGASFSWYTYSPSRVRYPYVRGALLKLWREARGRLGDPVAAWAEITGDPAKARAYKRARGKGGLVRADWDEVSELVAAAHVHTVKEYGPDRVAGFSPIPAMSMASFAAGARFMSLIGGTLLSFYDWYADLPVASPQVFGDQTDVPEAADWWNAGYLIMWGSNIPVTRTPDAHFLTESRYNGTKVVAVSPDYADNVKHADEWVAPHPGTDGALAMAMGHVILREFLVDRDVPYFRSYLRRFTDAPFLVTLREHERGLVPDGFLTAADLGRDEETEETEENADSKTVLLDSATGEPVVPNGSLGFRWGETGKGSWNLDLGDVVPELTLIDRAEETVEVALPRFDEGATEGGSVMVRGVPVRRIGGRLVTTVFDLMLAQYGVGRPGLPGSWPSSYEDASQPHTPAWQETLTSVPAGQAARIAREFARNAERTQGRSMIALGAGTNHWFHSDTMYRAFLALVTMTGCQGVNGGGWAHYVGQEKVRPVTGLQHLAFAFDWQRPTRHMAGTSYWYLNSDQWRYETFGADELASPLGEGRFTGRSAADCLAQAVRLGWTPGHPGFNRNPLDLTDEAKAAGRPVADHVVDELKSGRLRFAAEDPDDPANFPRVLTVWRANLLGSSGKGSEYFQRHLLGTDAAVRSEETPPGRRPKEVVWRDEAPEGKLDLLVCMDFRMTSTGLMSDVVLPAATWYEKDDLSSTDMHPFVHAFTPAIPPPWQARTDYDTFLTLADRFSELAAGHLGTRTDVLPVPLLHDTPDELAQPGGVVRDWKTGECEPVPGRTMPRLAVVERDFTAVGQKMRAVGPLLDTLGTTTKGVTVRPDREIEDLRRRNGTVREGAGAGRPSLATASDMCEAVLALSGTTNGRLATEGFRELERRTGSRGLVELASEREAERITFADTRTQPRSVMTSYEWSGSETGGRRYSPFVINVEHRKPWHTLTGRQHFFVQHDWMAELGEQLPVYRPPLDTPRHYGDEELREDGRAEVTVRYLTPHSKWSIHSNYQDNAHMLALSRGGPVIWMSTADAERIGAKDNEWIEAYNRNGVVAARAVVSHRMPEGTVYMYHAQDRNVNVPKTEISGRRGGMHNSLTRLLVKPTHLAGGYAQFTYAFNYYGPTGNQRDEVTVIRRRSQQVEY</sequence>
<dbReference type="NCBIfam" id="TIGR01580">
    <property type="entry name" value="narG"/>
    <property type="match status" value="1"/>
</dbReference>
<evidence type="ECO:0000256" key="4">
    <source>
        <dbReference type="ARBA" id="ARBA00010312"/>
    </source>
</evidence>
<comment type="catalytic activity">
    <reaction evidence="14">
        <text>nitrate + a quinol = a quinone + nitrite + H2O</text>
        <dbReference type="Rhea" id="RHEA:56144"/>
        <dbReference type="ChEBI" id="CHEBI:15377"/>
        <dbReference type="ChEBI" id="CHEBI:16301"/>
        <dbReference type="ChEBI" id="CHEBI:17632"/>
        <dbReference type="ChEBI" id="CHEBI:24646"/>
        <dbReference type="ChEBI" id="CHEBI:132124"/>
        <dbReference type="EC" id="1.7.5.1"/>
    </reaction>
</comment>
<dbReference type="InterPro" id="IPR006963">
    <property type="entry name" value="Mopterin_OxRdtase_4Fe-4S_dom"/>
</dbReference>
<comment type="subcellular location">
    <subcellularLocation>
        <location evidence="3">Cell membrane</location>
        <topology evidence="3">Peripheral membrane protein</topology>
    </subcellularLocation>
</comment>
<evidence type="ECO:0000256" key="12">
    <source>
        <dbReference type="ARBA" id="ARBA00023014"/>
    </source>
</evidence>
<evidence type="ECO:0000256" key="8">
    <source>
        <dbReference type="ARBA" id="ARBA00022505"/>
    </source>
</evidence>
<dbReference type="CDD" id="cd02750">
    <property type="entry name" value="MopB_Nitrate-R-NarG-like"/>
    <property type="match status" value="1"/>
</dbReference>
<dbReference type="InterPro" id="IPR050123">
    <property type="entry name" value="Prok_molybdopt-oxidoreductase"/>
</dbReference>
<dbReference type="InterPro" id="IPR009010">
    <property type="entry name" value="Asp_de-COase-like_dom_sf"/>
</dbReference>
<dbReference type="InterPro" id="IPR027467">
    <property type="entry name" value="MopterinOxRdtase_cofactor_BS"/>
</dbReference>
<keyword evidence="17" id="KW-1185">Reference proteome</keyword>
<dbReference type="InterPro" id="IPR037943">
    <property type="entry name" value="MopB_CT_Nitrate-R-NarG-like"/>
</dbReference>
<feature type="domain" description="4Fe-4S Mo/W bis-MGD-type" evidence="15">
    <location>
        <begin position="57"/>
        <end position="121"/>
    </location>
</feature>
<evidence type="ECO:0000256" key="9">
    <source>
        <dbReference type="ARBA" id="ARBA00022723"/>
    </source>
</evidence>
<dbReference type="CDD" id="cd02776">
    <property type="entry name" value="MopB_CT_Nitrate-R-NarG-like"/>
    <property type="match status" value="1"/>
</dbReference>
<evidence type="ECO:0000313" key="17">
    <source>
        <dbReference type="Proteomes" id="UP000326041"/>
    </source>
</evidence>
<evidence type="ECO:0000256" key="7">
    <source>
        <dbReference type="ARBA" id="ARBA00022485"/>
    </source>
</evidence>
<dbReference type="PROSITE" id="PS51669">
    <property type="entry name" value="4FE4S_MOW_BIS_MGD"/>
    <property type="match status" value="1"/>
</dbReference>
<dbReference type="Pfam" id="PF00384">
    <property type="entry name" value="Molybdopterin"/>
    <property type="match status" value="1"/>
</dbReference>
<dbReference type="InterPro" id="IPR006657">
    <property type="entry name" value="MoPterin_dinucl-bd_dom"/>
</dbReference>
<evidence type="ECO:0000313" key="16">
    <source>
        <dbReference type="EMBL" id="QEV09698.1"/>
    </source>
</evidence>
<keyword evidence="7" id="KW-0004">4Fe-4S</keyword>
<evidence type="ECO:0000256" key="13">
    <source>
        <dbReference type="ARBA" id="ARBA00023136"/>
    </source>
</evidence>
<comment type="cofactor">
    <cofactor evidence="1">
        <name>Mo-bis(molybdopterin guanine dinucleotide)</name>
        <dbReference type="ChEBI" id="CHEBI:60539"/>
    </cofactor>
</comment>
<evidence type="ECO:0000259" key="15">
    <source>
        <dbReference type="PROSITE" id="PS51669"/>
    </source>
</evidence>
<reference evidence="16 17" key="1">
    <citation type="submission" date="2017-09" db="EMBL/GenBank/DDBJ databases">
        <authorList>
            <person name="Lee N."/>
            <person name="Cho B.-K."/>
        </authorList>
    </citation>
    <scope>NUCLEOTIDE SEQUENCE [LARGE SCALE GENOMIC DNA]</scope>
    <source>
        <strain evidence="16 17">ATCC 13879</strain>
    </source>
</reference>
<evidence type="ECO:0000256" key="6">
    <source>
        <dbReference type="ARBA" id="ARBA00022475"/>
    </source>
</evidence>
<evidence type="ECO:0000256" key="2">
    <source>
        <dbReference type="ARBA" id="ARBA00001966"/>
    </source>
</evidence>
<keyword evidence="8" id="KW-0500">Molybdenum</keyword>
<dbReference type="GO" id="GO:0016491">
    <property type="term" value="F:oxidoreductase activity"/>
    <property type="evidence" value="ECO:0007669"/>
    <property type="project" value="UniProtKB-KW"/>
</dbReference>
<dbReference type="Proteomes" id="UP000326041">
    <property type="component" value="Chromosome"/>
</dbReference>
<keyword evidence="12" id="KW-0411">Iron-sulfur</keyword>
<name>A0ABX6B4F7_9ACTN</name>
<evidence type="ECO:0000256" key="5">
    <source>
        <dbReference type="ARBA" id="ARBA00012500"/>
    </source>
</evidence>
<organism evidence="16 17">
    <name type="scientific">Streptomyces prasinus</name>
    <dbReference type="NCBI Taxonomy" id="67345"/>
    <lineage>
        <taxon>Bacteria</taxon>
        <taxon>Bacillati</taxon>
        <taxon>Actinomycetota</taxon>
        <taxon>Actinomycetes</taxon>
        <taxon>Kitasatosporales</taxon>
        <taxon>Streptomycetaceae</taxon>
        <taxon>Streptomyces</taxon>
    </lineage>
</organism>
<protein>
    <recommendedName>
        <fullName evidence="5">nitrate reductase (quinone)</fullName>
        <ecNumber evidence="5">1.7.5.1</ecNumber>
    </recommendedName>
</protein>
<keyword evidence="10 16" id="KW-0560">Oxidoreductase</keyword>
<dbReference type="PROSITE" id="PS00551">
    <property type="entry name" value="MOLYBDOPTERIN_PROK_1"/>
    <property type="match status" value="1"/>
</dbReference>
<evidence type="ECO:0000256" key="1">
    <source>
        <dbReference type="ARBA" id="ARBA00001942"/>
    </source>
</evidence>
<keyword evidence="9" id="KW-0479">Metal-binding</keyword>
<proteinExistence type="inferred from homology"/>
<dbReference type="EC" id="1.7.5.1" evidence="5"/>
<dbReference type="PANTHER" id="PTHR43105:SF2">
    <property type="entry name" value="RESPIRATORY NITRATE REDUCTASE 2 ALPHA CHAIN"/>
    <property type="match status" value="1"/>
</dbReference>
<dbReference type="Pfam" id="PF01568">
    <property type="entry name" value="Molydop_binding"/>
    <property type="match status" value="1"/>
</dbReference>
<evidence type="ECO:0000256" key="11">
    <source>
        <dbReference type="ARBA" id="ARBA00023004"/>
    </source>
</evidence>
<keyword evidence="13" id="KW-0472">Membrane</keyword>
<evidence type="ECO:0000256" key="10">
    <source>
        <dbReference type="ARBA" id="ARBA00023002"/>
    </source>
</evidence>
<evidence type="ECO:0000256" key="3">
    <source>
        <dbReference type="ARBA" id="ARBA00004202"/>
    </source>
</evidence>
<dbReference type="RefSeq" id="WP_055604478.1">
    <property type="nucleotide sequence ID" value="NZ_CP023697.1"/>
</dbReference>
<evidence type="ECO:0000256" key="14">
    <source>
        <dbReference type="ARBA" id="ARBA00048294"/>
    </source>
</evidence>
<keyword evidence="6" id="KW-1003">Cell membrane</keyword>
<gene>
    <name evidence="16" type="ORF">CP972_32515</name>
</gene>
<dbReference type="EMBL" id="CP023697">
    <property type="protein sequence ID" value="QEV09698.1"/>
    <property type="molecule type" value="Genomic_DNA"/>
</dbReference>
<dbReference type="Gene3D" id="3.40.50.12440">
    <property type="match status" value="1"/>
</dbReference>
<dbReference type="InterPro" id="IPR006656">
    <property type="entry name" value="Mopterin_OxRdtase"/>
</dbReference>
<dbReference type="InterPro" id="IPR006468">
    <property type="entry name" value="NarG"/>
</dbReference>
<accession>A0ABX6B4F7</accession>
<dbReference type="GeneID" id="95539194"/>
<dbReference type="PANTHER" id="PTHR43105">
    <property type="entry name" value="RESPIRATORY NITRATE REDUCTASE"/>
    <property type="match status" value="1"/>
</dbReference>
<dbReference type="SUPFAM" id="SSF53706">
    <property type="entry name" value="Formate dehydrogenase/DMSO reductase, domains 1-3"/>
    <property type="match status" value="1"/>
</dbReference>